<feature type="transmembrane region" description="Helical" evidence="1">
    <location>
        <begin position="12"/>
        <end position="33"/>
    </location>
</feature>
<keyword evidence="1" id="KW-1133">Transmembrane helix</keyword>
<dbReference type="RefSeq" id="WP_281929187.1">
    <property type="nucleotide sequence ID" value="NZ_AP027142.1"/>
</dbReference>
<accession>A0ABM8ECE8</accession>
<evidence type="ECO:0000259" key="2">
    <source>
        <dbReference type="Pfam" id="PF07811"/>
    </source>
</evidence>
<evidence type="ECO:0000256" key="1">
    <source>
        <dbReference type="SAM" id="Phobius"/>
    </source>
</evidence>
<keyword evidence="4" id="KW-1185">Reference proteome</keyword>
<keyword evidence="1" id="KW-0472">Membrane</keyword>
<reference evidence="3 4" key="1">
    <citation type="journal article" date="2023" name="Int. J. Syst. Evol. Microbiol.">
        <title>Methylocystis iwaonis sp. nov., a type II methane-oxidizing bacterium from surface soil of a rice paddy field in Japan, and emended description of the genus Methylocystis (ex Whittenbury et al. 1970) Bowman et al. 1993.</title>
        <authorList>
            <person name="Kaise H."/>
            <person name="Sawadogo J.B."/>
            <person name="Alam M.S."/>
            <person name="Ueno C."/>
            <person name="Dianou D."/>
            <person name="Shinjo R."/>
            <person name="Asakawa S."/>
        </authorList>
    </citation>
    <scope>NUCLEOTIDE SEQUENCE [LARGE SCALE GENOMIC DNA]</scope>
    <source>
        <strain evidence="3 4">SS37A-Re</strain>
    </source>
</reference>
<name>A0ABM8ECE8_9HYPH</name>
<protein>
    <recommendedName>
        <fullName evidence="2">TadE-like domain-containing protein</fullName>
    </recommendedName>
</protein>
<dbReference type="InterPro" id="IPR012495">
    <property type="entry name" value="TadE-like_dom"/>
</dbReference>
<evidence type="ECO:0000313" key="3">
    <source>
        <dbReference type="EMBL" id="BDV35691.1"/>
    </source>
</evidence>
<organism evidence="3 4">
    <name type="scientific">Methylocystis iwaonis</name>
    <dbReference type="NCBI Taxonomy" id="2885079"/>
    <lineage>
        <taxon>Bacteria</taxon>
        <taxon>Pseudomonadati</taxon>
        <taxon>Pseudomonadota</taxon>
        <taxon>Alphaproteobacteria</taxon>
        <taxon>Hyphomicrobiales</taxon>
        <taxon>Methylocystaceae</taxon>
        <taxon>Methylocystis</taxon>
    </lineage>
</organism>
<evidence type="ECO:0000313" key="4">
    <source>
        <dbReference type="Proteomes" id="UP001317629"/>
    </source>
</evidence>
<keyword evidence="1" id="KW-0812">Transmembrane</keyword>
<proteinExistence type="predicted"/>
<gene>
    <name evidence="3" type="ORF">SS37A_32200</name>
</gene>
<dbReference type="EMBL" id="AP027142">
    <property type="protein sequence ID" value="BDV35691.1"/>
    <property type="molecule type" value="Genomic_DNA"/>
</dbReference>
<dbReference type="Pfam" id="PF07811">
    <property type="entry name" value="TadE"/>
    <property type="match status" value="1"/>
</dbReference>
<dbReference type="Proteomes" id="UP001317629">
    <property type="component" value="Chromosome"/>
</dbReference>
<sequence>MISKKFLDNVSGVAAVEFAFTAPLFLLGLLATFQLGMWMWTQVGLQHGAEMAARCATINPAVCSSPAAIQQFAVGQAFGLNLPATTFSFSQSSCGNLVSASYAFPNFAPYLNLPSFDIRASSCFPV</sequence>
<feature type="domain" description="TadE-like" evidence="2">
    <location>
        <begin position="12"/>
        <end position="54"/>
    </location>
</feature>